<protein>
    <recommendedName>
        <fullName evidence="3">(S)-2-haloacid dehalogenase</fullName>
        <ecNumber evidence="3">3.8.1.2</ecNumber>
    </recommendedName>
    <alternativeName>
        <fullName evidence="3">2-haloalkanoic acid dehalogenase</fullName>
    </alternativeName>
    <alternativeName>
        <fullName evidence="3">Halocarboxylic acid halidohydrolase</fullName>
    </alternativeName>
    <alternativeName>
        <fullName evidence="3">L-2-haloacid dehalogenase</fullName>
    </alternativeName>
</protein>
<dbReference type="EC" id="3.8.1.2" evidence="3"/>
<sequence length="227" mass="24121">MTQARFDAVVFDAYGTLLDVQAAMARHAPRLGEGWRALAAEWRVKQLEYSWIGSLTAQGTRRDFAACTADALDYVLARHAIGDAGLRADLLAAYQRLDAYPEVRAMLAALRAHDLRLAILSNGTPAMLAAACAAGGIVDALDAVISVEQAGIFKPAPAVYALVQEALGVPPARCLFVSGNPWDSQAALANGFAVLRVNRQGDPDEYGLRPHLVAELSDLATLPALLA</sequence>
<dbReference type="Gene3D" id="3.40.50.1000">
    <property type="entry name" value="HAD superfamily/HAD-like"/>
    <property type="match status" value="1"/>
</dbReference>
<dbReference type="NCBIfam" id="TIGR01428">
    <property type="entry name" value="HAD_type_II"/>
    <property type="match status" value="1"/>
</dbReference>
<dbReference type="Proteomes" id="UP001196870">
    <property type="component" value="Unassembled WGS sequence"/>
</dbReference>
<proteinExistence type="inferred from homology"/>
<evidence type="ECO:0000256" key="3">
    <source>
        <dbReference type="RuleBase" id="RU368077"/>
    </source>
</evidence>
<keyword evidence="5" id="KW-1185">Reference proteome</keyword>
<reference evidence="5" key="1">
    <citation type="journal article" date="2021" name="Syst. Appl. Microbiol.">
        <title>Roseomonas hellenica sp. nov., isolated from roots of wild-growing Alkanna tinctoria.</title>
        <authorList>
            <person name="Rat A."/>
            <person name="Naranjo H.D."/>
            <person name="Lebbe L."/>
            <person name="Cnockaert M."/>
            <person name="Krigas N."/>
            <person name="Grigoriadou K."/>
            <person name="Maloupa E."/>
            <person name="Willems A."/>
        </authorList>
    </citation>
    <scope>NUCLEOTIDE SEQUENCE [LARGE SCALE GENOMIC DNA]</scope>
    <source>
        <strain evidence="5">LMG 31523</strain>
    </source>
</reference>
<dbReference type="RefSeq" id="WP_211852601.1">
    <property type="nucleotide sequence ID" value="NZ_JAAGBB010000011.1"/>
</dbReference>
<keyword evidence="2 3" id="KW-0378">Hydrolase</keyword>
<name>A0ABS5EXA8_9PROT</name>
<dbReference type="InterPro" id="IPR006328">
    <property type="entry name" value="2-HAD"/>
</dbReference>
<evidence type="ECO:0000256" key="2">
    <source>
        <dbReference type="ARBA" id="ARBA00022801"/>
    </source>
</evidence>
<dbReference type="Pfam" id="PF00702">
    <property type="entry name" value="Hydrolase"/>
    <property type="match status" value="1"/>
</dbReference>
<dbReference type="InterPro" id="IPR006439">
    <property type="entry name" value="HAD-SF_hydro_IA"/>
</dbReference>
<dbReference type="InterPro" id="IPR023198">
    <property type="entry name" value="PGP-like_dom2"/>
</dbReference>
<dbReference type="NCBIfam" id="TIGR01493">
    <property type="entry name" value="HAD-SF-IA-v2"/>
    <property type="match status" value="1"/>
</dbReference>
<dbReference type="InterPro" id="IPR023214">
    <property type="entry name" value="HAD_sf"/>
</dbReference>
<dbReference type="CDD" id="cd02588">
    <property type="entry name" value="HAD_L2-DEX"/>
    <property type="match status" value="1"/>
</dbReference>
<evidence type="ECO:0000313" key="4">
    <source>
        <dbReference type="EMBL" id="MBR0664934.1"/>
    </source>
</evidence>
<dbReference type="PANTHER" id="PTHR43316:SF3">
    <property type="entry name" value="HALOACID DEHALOGENASE, TYPE II (AFU_ORTHOLOGUE AFUA_2G07750)-RELATED"/>
    <property type="match status" value="1"/>
</dbReference>
<comment type="function">
    <text evidence="3">Catalyzes the hydrolytic dehalogenation of small (S)-2-haloalkanoic acids to yield the corresponding (R)-2-hydroxyalkanoic acids.</text>
</comment>
<accession>A0ABS5EXA8</accession>
<dbReference type="SFLD" id="SFLDS00003">
    <property type="entry name" value="Haloacid_Dehalogenase"/>
    <property type="match status" value="1"/>
</dbReference>
<gene>
    <name evidence="4" type="ORF">GXW71_11270</name>
</gene>
<comment type="similarity">
    <text evidence="1 3">Belongs to the HAD-like hydrolase superfamily. S-2-haloalkanoic acid dehalogenase family.</text>
</comment>
<comment type="catalytic activity">
    <reaction evidence="3">
        <text>an (S)-2-haloacid + H2O = a (2R)-2-hydroxycarboxylate + a halide anion + H(+)</text>
        <dbReference type="Rhea" id="RHEA:11192"/>
        <dbReference type="ChEBI" id="CHEBI:15377"/>
        <dbReference type="ChEBI" id="CHEBI:15378"/>
        <dbReference type="ChEBI" id="CHEBI:16042"/>
        <dbReference type="ChEBI" id="CHEBI:58314"/>
        <dbReference type="ChEBI" id="CHEBI:137405"/>
        <dbReference type="EC" id="3.8.1.2"/>
    </reaction>
</comment>
<dbReference type="InterPro" id="IPR036412">
    <property type="entry name" value="HAD-like_sf"/>
</dbReference>
<dbReference type="PRINTS" id="PR00413">
    <property type="entry name" value="HADHALOGNASE"/>
</dbReference>
<comment type="caution">
    <text evidence="4">The sequence shown here is derived from an EMBL/GenBank/DDBJ whole genome shotgun (WGS) entry which is preliminary data.</text>
</comment>
<dbReference type="NCBIfam" id="TIGR01509">
    <property type="entry name" value="HAD-SF-IA-v3"/>
    <property type="match status" value="1"/>
</dbReference>
<dbReference type="InterPro" id="IPR051540">
    <property type="entry name" value="S-2-haloacid_dehalogenase"/>
</dbReference>
<dbReference type="SFLD" id="SFLDG01129">
    <property type="entry name" value="C1.5:_HAD__Beta-PGM__Phosphata"/>
    <property type="match status" value="1"/>
</dbReference>
<organism evidence="4 5">
    <name type="scientific">Plastoroseomonas hellenica</name>
    <dbReference type="NCBI Taxonomy" id="2687306"/>
    <lineage>
        <taxon>Bacteria</taxon>
        <taxon>Pseudomonadati</taxon>
        <taxon>Pseudomonadota</taxon>
        <taxon>Alphaproteobacteria</taxon>
        <taxon>Acetobacterales</taxon>
        <taxon>Acetobacteraceae</taxon>
        <taxon>Plastoroseomonas</taxon>
    </lineage>
</organism>
<dbReference type="EMBL" id="JAAGBB010000011">
    <property type="protein sequence ID" value="MBR0664934.1"/>
    <property type="molecule type" value="Genomic_DNA"/>
</dbReference>
<dbReference type="Gene3D" id="1.10.150.240">
    <property type="entry name" value="Putative phosphatase, domain 2"/>
    <property type="match status" value="1"/>
</dbReference>
<evidence type="ECO:0000313" key="5">
    <source>
        <dbReference type="Proteomes" id="UP001196870"/>
    </source>
</evidence>
<evidence type="ECO:0000256" key="1">
    <source>
        <dbReference type="ARBA" id="ARBA00008106"/>
    </source>
</evidence>
<dbReference type="PANTHER" id="PTHR43316">
    <property type="entry name" value="HYDROLASE, HALOACID DELAHOGENASE-RELATED"/>
    <property type="match status" value="1"/>
</dbReference>
<dbReference type="SUPFAM" id="SSF56784">
    <property type="entry name" value="HAD-like"/>
    <property type="match status" value="1"/>
</dbReference>